<sequence>MRAVMLPLALAASLALPLSAQQAARFIKVDIVSKSFHPHHERARNADGPTEVHIRMPVNLASSILDMAGDSEIKVNGETKKGLKPEQLQKLLKESKPGDLLLEITTDKGDHVRVTIE</sequence>
<dbReference type="Proteomes" id="UP001165089">
    <property type="component" value="Unassembled WGS sequence"/>
</dbReference>
<comment type="caution">
    <text evidence="2">The sequence shown here is derived from an EMBL/GenBank/DDBJ whole genome shotgun (WGS) entry which is preliminary data.</text>
</comment>
<proteinExistence type="predicted"/>
<protein>
    <submittedName>
        <fullName evidence="2">Uncharacterized protein</fullName>
    </submittedName>
</protein>
<feature type="signal peptide" evidence="1">
    <location>
        <begin position="1"/>
        <end position="20"/>
    </location>
</feature>
<evidence type="ECO:0000256" key="1">
    <source>
        <dbReference type="SAM" id="SignalP"/>
    </source>
</evidence>
<keyword evidence="3" id="KW-1185">Reference proteome</keyword>
<dbReference type="RefSeq" id="WP_285724470.1">
    <property type="nucleotide sequence ID" value="NZ_BSDD01000003.1"/>
</dbReference>
<organism evidence="2 3">
    <name type="scientific">Geothrix rubra</name>
    <dbReference type="NCBI Taxonomy" id="2927977"/>
    <lineage>
        <taxon>Bacteria</taxon>
        <taxon>Pseudomonadati</taxon>
        <taxon>Acidobacteriota</taxon>
        <taxon>Holophagae</taxon>
        <taxon>Holophagales</taxon>
        <taxon>Holophagaceae</taxon>
        <taxon>Geothrix</taxon>
    </lineage>
</organism>
<accession>A0ABQ5Q6Z2</accession>
<name>A0ABQ5Q6Z2_9BACT</name>
<keyword evidence="1" id="KW-0732">Signal</keyword>
<gene>
    <name evidence="2" type="ORF">GETHPA_16240</name>
</gene>
<evidence type="ECO:0000313" key="2">
    <source>
        <dbReference type="EMBL" id="GLH70091.1"/>
    </source>
</evidence>
<evidence type="ECO:0000313" key="3">
    <source>
        <dbReference type="Proteomes" id="UP001165089"/>
    </source>
</evidence>
<reference evidence="2 3" key="1">
    <citation type="journal article" date="2023" name="Antonie Van Leeuwenhoek">
        <title>Mesoterricola silvestris gen. nov., sp. nov., Mesoterricola sediminis sp. nov., Geothrix oryzae sp. nov., Geothrix edaphica sp. nov., Geothrix rubra sp. nov., and Geothrix limicola sp. nov., six novel members of Acidobacteriota isolated from soils.</title>
        <authorList>
            <person name="Itoh H."/>
            <person name="Sugisawa Y."/>
            <person name="Mise K."/>
            <person name="Xu Z."/>
            <person name="Kuniyasu M."/>
            <person name="Ushijima N."/>
            <person name="Kawano K."/>
            <person name="Kobayashi E."/>
            <person name="Shiratori Y."/>
            <person name="Masuda Y."/>
            <person name="Senoo K."/>
        </authorList>
    </citation>
    <scope>NUCLEOTIDE SEQUENCE [LARGE SCALE GENOMIC DNA]</scope>
    <source>
        <strain evidence="2 3">Red803</strain>
    </source>
</reference>
<dbReference type="EMBL" id="BSDD01000003">
    <property type="protein sequence ID" value="GLH70091.1"/>
    <property type="molecule type" value="Genomic_DNA"/>
</dbReference>
<feature type="chain" id="PRO_5046573694" evidence="1">
    <location>
        <begin position="21"/>
        <end position="117"/>
    </location>
</feature>